<gene>
    <name evidence="9" type="ORF">MNBD_DELTA04-1702</name>
</gene>
<dbReference type="InterPro" id="IPR027417">
    <property type="entry name" value="P-loop_NTPase"/>
</dbReference>
<evidence type="ECO:0000256" key="5">
    <source>
        <dbReference type="ARBA" id="ARBA00022756"/>
    </source>
</evidence>
<evidence type="ECO:0000256" key="1">
    <source>
        <dbReference type="ARBA" id="ARBA00022490"/>
    </source>
</evidence>
<keyword evidence="7" id="KW-0460">Magnesium</keyword>
<keyword evidence="5" id="KW-0093">Biotin biosynthesis</keyword>
<dbReference type="HAMAP" id="MF_00336">
    <property type="entry name" value="BioD"/>
    <property type="match status" value="1"/>
</dbReference>
<evidence type="ECO:0000256" key="4">
    <source>
        <dbReference type="ARBA" id="ARBA00022741"/>
    </source>
</evidence>
<protein>
    <submittedName>
        <fullName evidence="9">Dethiobiotin synthetase</fullName>
        <ecNumber evidence="9">6.3.3.3</ecNumber>
    </submittedName>
</protein>
<sequence length="176" mass="19709">MPTLCLCGIDTGTGKSIATGLLARYLLQQGKTVQTQKLVQTGCTDRPEDIMTHRRLMKKDWGDEDEKGLTCPFCFPFPASPHLAAALAGRRIDAAVFRRTTIELEHHYEWLLIEGTGGLLVPLTEDLLFIDYLAERGYPLILVTTPRLGSINHTLLSLEAIRSRNLRLLGLVYNQF</sequence>
<dbReference type="Gene3D" id="3.40.50.300">
    <property type="entry name" value="P-loop containing nucleotide triphosphate hydrolases"/>
    <property type="match status" value="1"/>
</dbReference>
<evidence type="ECO:0000256" key="8">
    <source>
        <dbReference type="ARBA" id="ARBA00047386"/>
    </source>
</evidence>
<dbReference type="Pfam" id="PF13500">
    <property type="entry name" value="AAA_26"/>
    <property type="match status" value="1"/>
</dbReference>
<dbReference type="PANTHER" id="PTHR43210">
    <property type="entry name" value="DETHIOBIOTIN SYNTHETASE"/>
    <property type="match status" value="1"/>
</dbReference>
<dbReference type="SUPFAM" id="SSF52540">
    <property type="entry name" value="P-loop containing nucleoside triphosphate hydrolases"/>
    <property type="match status" value="1"/>
</dbReference>
<dbReference type="GO" id="GO:0004141">
    <property type="term" value="F:dethiobiotin synthase activity"/>
    <property type="evidence" value="ECO:0007669"/>
    <property type="project" value="UniProtKB-EC"/>
</dbReference>
<keyword evidence="1" id="KW-0963">Cytoplasm</keyword>
<keyword evidence="2 9" id="KW-0436">Ligase</keyword>
<proteinExistence type="inferred from homology"/>
<dbReference type="GO" id="GO:0005829">
    <property type="term" value="C:cytosol"/>
    <property type="evidence" value="ECO:0007669"/>
    <property type="project" value="TreeGrafter"/>
</dbReference>
<evidence type="ECO:0000256" key="6">
    <source>
        <dbReference type="ARBA" id="ARBA00022840"/>
    </source>
</evidence>
<dbReference type="NCBIfam" id="TIGR00347">
    <property type="entry name" value="bioD"/>
    <property type="match status" value="1"/>
</dbReference>
<dbReference type="PANTHER" id="PTHR43210:SF2">
    <property type="entry name" value="ATP-DEPENDENT DETHIOBIOTIN SYNTHETASE BIOD 2"/>
    <property type="match status" value="1"/>
</dbReference>
<dbReference type="EC" id="6.3.3.3" evidence="9"/>
<name>A0A3B0VNJ4_9ZZZZ</name>
<reference evidence="9" key="1">
    <citation type="submission" date="2018-06" db="EMBL/GenBank/DDBJ databases">
        <authorList>
            <person name="Zhirakovskaya E."/>
        </authorList>
    </citation>
    <scope>NUCLEOTIDE SEQUENCE</scope>
</reference>
<evidence type="ECO:0000256" key="2">
    <source>
        <dbReference type="ARBA" id="ARBA00022598"/>
    </source>
</evidence>
<dbReference type="UniPathway" id="UPA00078"/>
<comment type="catalytic activity">
    <reaction evidence="8">
        <text>(7R,8S)-8-amino-7-(carboxyamino)nonanoate + ATP = (4R,5S)-dethiobiotin + ADP + phosphate + H(+)</text>
        <dbReference type="Rhea" id="RHEA:63684"/>
        <dbReference type="ChEBI" id="CHEBI:15378"/>
        <dbReference type="ChEBI" id="CHEBI:30616"/>
        <dbReference type="ChEBI" id="CHEBI:43474"/>
        <dbReference type="ChEBI" id="CHEBI:149470"/>
        <dbReference type="ChEBI" id="CHEBI:149473"/>
        <dbReference type="ChEBI" id="CHEBI:456216"/>
    </reaction>
</comment>
<dbReference type="CDD" id="cd03109">
    <property type="entry name" value="DTBS"/>
    <property type="match status" value="1"/>
</dbReference>
<dbReference type="EMBL" id="UOEY01000138">
    <property type="protein sequence ID" value="VAW41853.1"/>
    <property type="molecule type" value="Genomic_DNA"/>
</dbReference>
<dbReference type="GO" id="GO:0000287">
    <property type="term" value="F:magnesium ion binding"/>
    <property type="evidence" value="ECO:0007669"/>
    <property type="project" value="InterPro"/>
</dbReference>
<accession>A0A3B0VNJ4</accession>
<evidence type="ECO:0000256" key="3">
    <source>
        <dbReference type="ARBA" id="ARBA00022723"/>
    </source>
</evidence>
<organism evidence="9">
    <name type="scientific">hydrothermal vent metagenome</name>
    <dbReference type="NCBI Taxonomy" id="652676"/>
    <lineage>
        <taxon>unclassified sequences</taxon>
        <taxon>metagenomes</taxon>
        <taxon>ecological metagenomes</taxon>
    </lineage>
</organism>
<dbReference type="GO" id="GO:0009102">
    <property type="term" value="P:biotin biosynthetic process"/>
    <property type="evidence" value="ECO:0007669"/>
    <property type="project" value="UniProtKB-UniPathway"/>
</dbReference>
<dbReference type="AlphaFoldDB" id="A0A3B0VNJ4"/>
<keyword evidence="4" id="KW-0547">Nucleotide-binding</keyword>
<dbReference type="GO" id="GO:0005524">
    <property type="term" value="F:ATP binding"/>
    <property type="evidence" value="ECO:0007669"/>
    <property type="project" value="UniProtKB-KW"/>
</dbReference>
<evidence type="ECO:0000313" key="9">
    <source>
        <dbReference type="EMBL" id="VAW41853.1"/>
    </source>
</evidence>
<evidence type="ECO:0000256" key="7">
    <source>
        <dbReference type="ARBA" id="ARBA00022842"/>
    </source>
</evidence>
<dbReference type="InterPro" id="IPR004472">
    <property type="entry name" value="DTB_synth_BioD"/>
</dbReference>
<keyword evidence="6" id="KW-0067">ATP-binding</keyword>
<keyword evidence="3" id="KW-0479">Metal-binding</keyword>
<feature type="non-terminal residue" evidence="9">
    <location>
        <position position="176"/>
    </location>
</feature>